<keyword evidence="2" id="KW-0472">Membrane</keyword>
<name>A0A3D9SYH5_9ACTN</name>
<gene>
    <name evidence="3" type="ORF">DFJ69_6494</name>
</gene>
<evidence type="ECO:0000313" key="3">
    <source>
        <dbReference type="EMBL" id="REF00899.1"/>
    </source>
</evidence>
<evidence type="ECO:0000313" key="4">
    <source>
        <dbReference type="Proteomes" id="UP000256661"/>
    </source>
</evidence>
<evidence type="ECO:0000256" key="1">
    <source>
        <dbReference type="SAM" id="MobiDB-lite"/>
    </source>
</evidence>
<protein>
    <submittedName>
        <fullName evidence="3">Uncharacterized protein</fullName>
    </submittedName>
</protein>
<feature type="region of interest" description="Disordered" evidence="1">
    <location>
        <begin position="117"/>
        <end position="146"/>
    </location>
</feature>
<organism evidence="3 4">
    <name type="scientific">Thermomonospora umbrina</name>
    <dbReference type="NCBI Taxonomy" id="111806"/>
    <lineage>
        <taxon>Bacteria</taxon>
        <taxon>Bacillati</taxon>
        <taxon>Actinomycetota</taxon>
        <taxon>Actinomycetes</taxon>
        <taxon>Streptosporangiales</taxon>
        <taxon>Thermomonosporaceae</taxon>
        <taxon>Thermomonospora</taxon>
    </lineage>
</organism>
<dbReference type="EMBL" id="QTTT01000001">
    <property type="protein sequence ID" value="REF00899.1"/>
    <property type="molecule type" value="Genomic_DNA"/>
</dbReference>
<feature type="region of interest" description="Disordered" evidence="1">
    <location>
        <begin position="34"/>
        <end position="84"/>
    </location>
</feature>
<accession>A0A3D9SYH5</accession>
<proteinExistence type="predicted"/>
<dbReference type="AlphaFoldDB" id="A0A3D9SYH5"/>
<sequence length="244" mass="25283">MRCPLCGSDALGAWDAAGGRCGRCGAWVDATAVDPSAGGPGEAIPGVPAGETREDAPSAGGGWPAAERLPWPEPPAVARRRGRPAGRRVSGYVGWVLAAWLVSGAVGAGIVLWPGGDGDGGDPGRAAASPEGPGVSRGPAGSGPATRERYWVDTFAAAEGYREPDTAGSPVGSLRRGTHYVFCKRRGARVERGDQFNHWWLLTDLDEVYGGGGPRAWVSALYLAHWGDDEAKDNDGRDIPVCPS</sequence>
<feature type="transmembrane region" description="Helical" evidence="2">
    <location>
        <begin position="89"/>
        <end position="113"/>
    </location>
</feature>
<keyword evidence="4" id="KW-1185">Reference proteome</keyword>
<evidence type="ECO:0000256" key="2">
    <source>
        <dbReference type="SAM" id="Phobius"/>
    </source>
</evidence>
<reference evidence="3 4" key="1">
    <citation type="submission" date="2018-08" db="EMBL/GenBank/DDBJ databases">
        <title>Sequencing the genomes of 1000 actinobacteria strains.</title>
        <authorList>
            <person name="Klenk H.-P."/>
        </authorList>
    </citation>
    <scope>NUCLEOTIDE SEQUENCE [LARGE SCALE GENOMIC DNA]</scope>
    <source>
        <strain evidence="3 4">DSM 43927</strain>
    </source>
</reference>
<comment type="caution">
    <text evidence="3">The sequence shown here is derived from an EMBL/GenBank/DDBJ whole genome shotgun (WGS) entry which is preliminary data.</text>
</comment>
<dbReference type="Proteomes" id="UP000256661">
    <property type="component" value="Unassembled WGS sequence"/>
</dbReference>
<keyword evidence="2" id="KW-0812">Transmembrane</keyword>
<keyword evidence="2" id="KW-1133">Transmembrane helix</keyword>